<protein>
    <submittedName>
        <fullName evidence="1">Uncharacterized protein</fullName>
    </submittedName>
</protein>
<reference evidence="1" key="2">
    <citation type="journal article" date="2021" name="Microbiol. Resour. Announc.">
        <title>Complete Genome Sequence of Polycladomyces abyssicola JIR-001T, Isolated from Hemipelagic Sediment in Deep Seawater.</title>
        <authorList>
            <person name="Tsubouchi T."/>
            <person name="Kaneko Y."/>
        </authorList>
    </citation>
    <scope>NUCLEOTIDE SEQUENCE</scope>
    <source>
        <strain evidence="1">JIR-001</strain>
    </source>
</reference>
<evidence type="ECO:0000313" key="2">
    <source>
        <dbReference type="Proteomes" id="UP000677436"/>
    </source>
</evidence>
<evidence type="ECO:0000313" key="1">
    <source>
        <dbReference type="EMBL" id="BCU82228.1"/>
    </source>
</evidence>
<dbReference type="AlphaFoldDB" id="A0A8D5UGE6"/>
<gene>
    <name evidence="1" type="ORF">JIR001_20110</name>
</gene>
<dbReference type="EMBL" id="AP024601">
    <property type="protein sequence ID" value="BCU82228.1"/>
    <property type="molecule type" value="Genomic_DNA"/>
</dbReference>
<accession>A0A8D5UGE6</accession>
<sequence length="48" mass="5270">MNPLIGCRALASLTGLDLKGLISFSRIMNDHVQNVNPVLMIFRANVTD</sequence>
<reference evidence="1" key="1">
    <citation type="journal article" date="2013" name="Int. J. Syst. Evol. Microbiol.">
        <title>Polycladomyces abyssicola gen. nov., sp. nov., a thermophilic filamentous bacterium isolated from hemipelagic sediment.</title>
        <authorList>
            <person name="Tsubouchi T."/>
            <person name="Shimane Y."/>
            <person name="Mori K."/>
            <person name="Usui K."/>
            <person name="Hiraki T."/>
            <person name="Tame A."/>
            <person name="Uematsu K."/>
            <person name="Maruyama T."/>
            <person name="Hatada Y."/>
        </authorList>
    </citation>
    <scope>NUCLEOTIDE SEQUENCE</scope>
    <source>
        <strain evidence="1">JIR-001</strain>
    </source>
</reference>
<name>A0A8D5UGE6_9BACL</name>
<proteinExistence type="predicted"/>
<dbReference type="KEGG" id="pabs:JIR001_20110"/>
<dbReference type="Proteomes" id="UP000677436">
    <property type="component" value="Chromosome"/>
</dbReference>
<keyword evidence="2" id="KW-1185">Reference proteome</keyword>
<organism evidence="1 2">
    <name type="scientific">Polycladomyces abyssicola</name>
    <dbReference type="NCBI Taxonomy" id="1125966"/>
    <lineage>
        <taxon>Bacteria</taxon>
        <taxon>Bacillati</taxon>
        <taxon>Bacillota</taxon>
        <taxon>Bacilli</taxon>
        <taxon>Bacillales</taxon>
        <taxon>Thermoactinomycetaceae</taxon>
        <taxon>Polycladomyces</taxon>
    </lineage>
</organism>